<dbReference type="Pfam" id="PF00528">
    <property type="entry name" value="BPD_transp_1"/>
    <property type="match status" value="1"/>
</dbReference>
<keyword evidence="3" id="KW-1003">Cell membrane</keyword>
<dbReference type="PANTHER" id="PTHR43227">
    <property type="entry name" value="BLL4140 PROTEIN"/>
    <property type="match status" value="1"/>
</dbReference>
<gene>
    <name evidence="10" type="ORF">RR45_GL001968</name>
    <name evidence="11" type="ORF">SAMN02746068_00694</name>
</gene>
<feature type="compositionally biased region" description="Polar residues" evidence="8">
    <location>
        <begin position="1"/>
        <end position="13"/>
    </location>
</feature>
<organism evidence="11 12">
    <name type="scientific">Pseudolactococcus chungangensis CAU 28 = DSM 22330</name>
    <dbReference type="NCBI Taxonomy" id="1122154"/>
    <lineage>
        <taxon>Bacteria</taxon>
        <taxon>Bacillati</taxon>
        <taxon>Bacillota</taxon>
        <taxon>Bacilli</taxon>
        <taxon>Lactobacillales</taxon>
        <taxon>Streptococcaceae</taxon>
        <taxon>Pseudolactococcus</taxon>
    </lineage>
</organism>
<dbReference type="EMBL" id="FPKS01000003">
    <property type="protein sequence ID" value="SFZ72929.1"/>
    <property type="molecule type" value="Genomic_DNA"/>
</dbReference>
<evidence type="ECO:0000256" key="4">
    <source>
        <dbReference type="ARBA" id="ARBA00022692"/>
    </source>
</evidence>
<dbReference type="PANTHER" id="PTHR43227:SF11">
    <property type="entry name" value="BLL4140 PROTEIN"/>
    <property type="match status" value="1"/>
</dbReference>
<dbReference type="AlphaFoldDB" id="A0A1K2H887"/>
<feature type="transmembrane region" description="Helical" evidence="7">
    <location>
        <begin position="130"/>
        <end position="150"/>
    </location>
</feature>
<evidence type="ECO:0000256" key="5">
    <source>
        <dbReference type="ARBA" id="ARBA00022989"/>
    </source>
</evidence>
<keyword evidence="5 7" id="KW-1133">Transmembrane helix</keyword>
<proteinExistence type="inferred from homology"/>
<evidence type="ECO:0000313" key="12">
    <source>
        <dbReference type="Proteomes" id="UP000185655"/>
    </source>
</evidence>
<comment type="subcellular location">
    <subcellularLocation>
        <location evidence="1 7">Cell membrane</location>
        <topology evidence="1 7">Multi-pass membrane protein</topology>
    </subcellularLocation>
</comment>
<evidence type="ECO:0000313" key="13">
    <source>
        <dbReference type="Proteomes" id="UP000218979"/>
    </source>
</evidence>
<keyword evidence="2 7" id="KW-0813">Transport</keyword>
<evidence type="ECO:0000313" key="10">
    <source>
        <dbReference type="EMBL" id="PCS03940.1"/>
    </source>
</evidence>
<evidence type="ECO:0000259" key="9">
    <source>
        <dbReference type="PROSITE" id="PS50928"/>
    </source>
</evidence>
<dbReference type="RefSeq" id="WP_208601309.1">
    <property type="nucleotide sequence ID" value="NZ_FPKS01000003.1"/>
</dbReference>
<dbReference type="STRING" id="1122154.SAMN02746068_00694"/>
<dbReference type="Gene3D" id="1.10.3720.10">
    <property type="entry name" value="MetI-like"/>
    <property type="match status" value="1"/>
</dbReference>
<dbReference type="GO" id="GO:0005886">
    <property type="term" value="C:plasma membrane"/>
    <property type="evidence" value="ECO:0007669"/>
    <property type="project" value="UniProtKB-SubCell"/>
</dbReference>
<keyword evidence="13" id="KW-1185">Reference proteome</keyword>
<evidence type="ECO:0000256" key="7">
    <source>
        <dbReference type="RuleBase" id="RU363032"/>
    </source>
</evidence>
<feature type="transmembrane region" description="Helical" evidence="7">
    <location>
        <begin position="94"/>
        <end position="118"/>
    </location>
</feature>
<dbReference type="EMBL" id="JXJT01000007">
    <property type="protein sequence ID" value="PCS03940.1"/>
    <property type="molecule type" value="Genomic_DNA"/>
</dbReference>
<evidence type="ECO:0000256" key="6">
    <source>
        <dbReference type="ARBA" id="ARBA00023136"/>
    </source>
</evidence>
<dbReference type="GO" id="GO:0015031">
    <property type="term" value="P:protein transport"/>
    <property type="evidence" value="ECO:0007669"/>
    <property type="project" value="UniProtKB-KW"/>
</dbReference>
<evidence type="ECO:0000256" key="2">
    <source>
        <dbReference type="ARBA" id="ARBA00022448"/>
    </source>
</evidence>
<feature type="compositionally biased region" description="Basic and acidic residues" evidence="8">
    <location>
        <begin position="14"/>
        <end position="23"/>
    </location>
</feature>
<keyword evidence="6 7" id="KW-0472">Membrane</keyword>
<evidence type="ECO:0000256" key="8">
    <source>
        <dbReference type="SAM" id="MobiDB-lite"/>
    </source>
</evidence>
<dbReference type="InterPro" id="IPR035906">
    <property type="entry name" value="MetI-like_sf"/>
</dbReference>
<keyword evidence="4 7" id="KW-0812">Transmembrane</keyword>
<accession>A0A1K2H887</accession>
<protein>
    <submittedName>
        <fullName evidence="11">Putative aldouronate transport system permease protein</fullName>
    </submittedName>
    <submittedName>
        <fullName evidence="10">Sugar ABC transporter permease</fullName>
    </submittedName>
</protein>
<feature type="transmembrane region" description="Helical" evidence="7">
    <location>
        <begin position="283"/>
        <end position="308"/>
    </location>
</feature>
<dbReference type="GO" id="GO:0055085">
    <property type="term" value="P:transmembrane transport"/>
    <property type="evidence" value="ECO:0007669"/>
    <property type="project" value="InterPro"/>
</dbReference>
<dbReference type="Proteomes" id="UP000218979">
    <property type="component" value="Unassembled WGS sequence"/>
</dbReference>
<dbReference type="InterPro" id="IPR000515">
    <property type="entry name" value="MetI-like"/>
</dbReference>
<feature type="transmembrane region" description="Helical" evidence="7">
    <location>
        <begin position="223"/>
        <end position="243"/>
    </location>
</feature>
<reference evidence="10 13" key="1">
    <citation type="submission" date="2014-12" db="EMBL/GenBank/DDBJ databases">
        <title>Draft genome sequences of 10 type strains of Lactococcus.</title>
        <authorList>
            <person name="Sun Z."/>
            <person name="Zhong Z."/>
            <person name="Liu W."/>
            <person name="Zhang W."/>
            <person name="Zhang H."/>
        </authorList>
    </citation>
    <scope>NUCLEOTIDE SEQUENCE [LARGE SCALE GENOMIC DNA]</scope>
    <source>
        <strain evidence="10 13">DSM 22330</strain>
    </source>
</reference>
<evidence type="ECO:0000313" key="11">
    <source>
        <dbReference type="EMBL" id="SFZ72929.1"/>
    </source>
</evidence>
<sequence>MATNQDLSLATSQESKKQPMPNRERKNQVMFHLMMIPGLLFLIIFTYVPMAGVAMAFQNYIPAKGLLGSHWIGLAHFQRLFSLPDVGLLFRNTIVIALGKIMIGTVLSIIFAILLNEIRVIFLKKSVQTIVYLPHFLSWVVLSAVVMNMFNLDGSITQMLEAIGLKNLNFLGSNKLFQPLLVGTDVWKEFGYSSVVYLAAITSIDPGLYEAASIDGASWFRKVWHVTLPGMMTIILLLAIMNLPNILNAGFDQVYNLYSPMVYESGDILDTYVYRVGLIGRQYSFGTAVGLFKAVIGAVLMIGANEIAGRYTDRKMF</sequence>
<dbReference type="GO" id="GO:0015833">
    <property type="term" value="P:peptide transport"/>
    <property type="evidence" value="ECO:0007669"/>
    <property type="project" value="UniProtKB-KW"/>
</dbReference>
<dbReference type="CDD" id="cd06261">
    <property type="entry name" value="TM_PBP2"/>
    <property type="match status" value="1"/>
</dbReference>
<dbReference type="SUPFAM" id="SSF161098">
    <property type="entry name" value="MetI-like"/>
    <property type="match status" value="1"/>
</dbReference>
<evidence type="ECO:0000256" key="3">
    <source>
        <dbReference type="ARBA" id="ARBA00022475"/>
    </source>
</evidence>
<dbReference type="PROSITE" id="PS50928">
    <property type="entry name" value="ABC_TM1"/>
    <property type="match status" value="1"/>
</dbReference>
<feature type="transmembrane region" description="Helical" evidence="7">
    <location>
        <begin position="29"/>
        <end position="48"/>
    </location>
</feature>
<evidence type="ECO:0000256" key="1">
    <source>
        <dbReference type="ARBA" id="ARBA00004651"/>
    </source>
</evidence>
<reference evidence="11 12" key="2">
    <citation type="submission" date="2016-11" db="EMBL/GenBank/DDBJ databases">
        <authorList>
            <person name="Jaros S."/>
            <person name="Januszkiewicz K."/>
            <person name="Wedrychowicz H."/>
        </authorList>
    </citation>
    <scope>NUCLEOTIDE SEQUENCE [LARGE SCALE GENOMIC DNA]</scope>
    <source>
        <strain evidence="11 12">DSM 22330</strain>
    </source>
</reference>
<dbReference type="Proteomes" id="UP000185655">
    <property type="component" value="Unassembled WGS sequence"/>
</dbReference>
<feature type="transmembrane region" description="Helical" evidence="7">
    <location>
        <begin position="190"/>
        <end position="211"/>
    </location>
</feature>
<feature type="region of interest" description="Disordered" evidence="8">
    <location>
        <begin position="1"/>
        <end position="23"/>
    </location>
</feature>
<feature type="domain" description="ABC transmembrane type-1" evidence="9">
    <location>
        <begin position="90"/>
        <end position="304"/>
    </location>
</feature>
<dbReference type="InterPro" id="IPR050809">
    <property type="entry name" value="UgpAE/MalFG_permease"/>
</dbReference>
<name>A0A1K2H887_9LACT</name>
<comment type="similarity">
    <text evidence="7">Belongs to the binding-protein-dependent transport system permease family.</text>
</comment>